<dbReference type="Proteomes" id="UP001164948">
    <property type="component" value="Chromosome"/>
</dbReference>
<proteinExistence type="predicted"/>
<dbReference type="RefSeq" id="WP_155782766.1">
    <property type="nucleotide sequence ID" value="NZ_CP095081.1"/>
</dbReference>
<evidence type="ECO:0000313" key="1">
    <source>
        <dbReference type="EMBL" id="WAI92498.1"/>
    </source>
</evidence>
<dbReference type="EMBL" id="CP095081">
    <property type="protein sequence ID" value="WAI92498.1"/>
    <property type="molecule type" value="Genomic_DNA"/>
</dbReference>
<name>A0AAF0A0P7_STRDY</name>
<sequence>MTAKMIASLLLGLVLFMAFFLSNLVLNIVFTSLFFWTIVDVNHLLFNKLELVLNDYSWKKEELFERHFLKILKKRLQKSELSYSNLMSILLYDAINQCSFFTDSDIFEDILKAIIDSEDIILCTGLVELLRLSQVFRVTNVEF</sequence>
<protein>
    <submittedName>
        <fullName evidence="1">Uncharacterized protein</fullName>
    </submittedName>
</protein>
<accession>A0AAF0A0P7</accession>
<evidence type="ECO:0000313" key="2">
    <source>
        <dbReference type="Proteomes" id="UP001164948"/>
    </source>
</evidence>
<organism evidence="1 2">
    <name type="scientific">Streptococcus dysgalactiae</name>
    <dbReference type="NCBI Taxonomy" id="1334"/>
    <lineage>
        <taxon>Bacteria</taxon>
        <taxon>Bacillati</taxon>
        <taxon>Bacillota</taxon>
        <taxon>Bacilli</taxon>
        <taxon>Lactobacillales</taxon>
        <taxon>Streptococcaceae</taxon>
        <taxon>Streptococcus</taxon>
    </lineage>
</organism>
<dbReference type="AlphaFoldDB" id="A0AAF0A0P7"/>
<reference evidence="1" key="1">
    <citation type="submission" date="2022-03" db="EMBL/GenBank/DDBJ databases">
        <title>Characterization and genomic analysis of a Streptococcus dysgalactiae associated with cultured channel catfish mortalities in China.</title>
        <authorList>
            <person name="Wang J."/>
            <person name="Geng Y."/>
        </authorList>
    </citation>
    <scope>NUCLEOTIDE SEQUENCE</scope>
    <source>
        <strain evidence="1">WJ001</strain>
    </source>
</reference>
<gene>
    <name evidence="1" type="ORF">MP619_08305</name>
</gene>